<dbReference type="CDD" id="cd02857">
    <property type="entry name" value="E_set_CDase_PDE_N"/>
    <property type="match status" value="1"/>
</dbReference>
<evidence type="ECO:0000313" key="6">
    <source>
        <dbReference type="Proteomes" id="UP000728106"/>
    </source>
</evidence>
<gene>
    <name evidence="5" type="ORF">HAU20_05075</name>
    <name evidence="4" type="ORF">HAU43_07135</name>
</gene>
<name>A0A4Z0RIA6_WEICO</name>
<dbReference type="RefSeq" id="WP_135391066.1">
    <property type="nucleotide sequence ID" value="NZ_JAAOCJ010000008.1"/>
</dbReference>
<dbReference type="Pfam" id="PF02903">
    <property type="entry name" value="Alpha-amylase_N"/>
    <property type="match status" value="1"/>
</dbReference>
<dbReference type="Gene3D" id="3.20.20.80">
    <property type="entry name" value="Glycosidases"/>
    <property type="match status" value="1"/>
</dbReference>
<dbReference type="Gene3D" id="2.60.40.10">
    <property type="entry name" value="Immunoglobulins"/>
    <property type="match status" value="1"/>
</dbReference>
<proteinExistence type="predicted"/>
<evidence type="ECO:0000259" key="3">
    <source>
        <dbReference type="SMART" id="SM00642"/>
    </source>
</evidence>
<dbReference type="Proteomes" id="UP000728106">
    <property type="component" value="Unassembled WGS sequence"/>
</dbReference>
<dbReference type="InterPro" id="IPR017853">
    <property type="entry name" value="GH"/>
</dbReference>
<comment type="caution">
    <text evidence="5">The sequence shown here is derived from an EMBL/GenBank/DDBJ whole genome shotgun (WGS) entry which is preliminary data.</text>
</comment>
<evidence type="ECO:0000313" key="4">
    <source>
        <dbReference type="EMBL" id="MBJ7632857.1"/>
    </source>
</evidence>
<keyword evidence="6" id="KW-1185">Reference proteome</keyword>
<dbReference type="PANTHER" id="PTHR10357">
    <property type="entry name" value="ALPHA-AMYLASE FAMILY MEMBER"/>
    <property type="match status" value="1"/>
</dbReference>
<feature type="domain" description="Glycosyl hydrolase family 13 catalytic" evidence="3">
    <location>
        <begin position="146"/>
        <end position="512"/>
    </location>
</feature>
<reference evidence="5" key="1">
    <citation type="submission" date="2020-02" db="EMBL/GenBank/DDBJ databases">
        <authorList>
            <person name="Fontana A."/>
            <person name="Patrone V."/>
            <person name="Morelli L."/>
        </authorList>
    </citation>
    <scope>NUCLEOTIDE SEQUENCE</scope>
    <source>
        <strain evidence="4">CCUG 30943</strain>
        <strain evidence="5">CCUG 43002</strain>
    </source>
</reference>
<sequence>MNLAGIMHRPDSEMAYVVNEQTVNIRLRTAKDDIVNVELLAGDPYSLRSLPTDEKFYQVPKQMTKIMSDGISDFWQVTVTEPKRRLAYAFLVTDMLGIQKIYSDKGFFKVADADLMDMNFYFRMPFFQTIDQYNAPKWVTDTVWYQIFPERFANGDVSNDPTGTKSWNSTDHPGREDFYGGDLQGILDHLDHLQDLGVSGIYLNPIFQAPSNHKYDTQDYMTVDPHFGDAKLFKQLVQAAHERGIRVMLDAVFNHIGDKSMQWQDVLKNGQASPYANWFHIRKFPATYTPTDNFEFAADATYDTFDYTPHMPKLNTSNPEVVDYLLNIATYWVKEFDIDAWRLDVANEIDHHFWRKFHDAMMALKPDFYILGEIWHTSQSWLVGDEFTAIMNYSYTGAILQYFLENESADTLVQKMSHQLMLYRDATNRMMFNTLDSHDTPRLMTLAHEDKQLAKSILAFTFMQPGVPSIYYGTEYGMTGENDPDDRKPMVWQPELQDHDLYDFMQKLVQVRRQNIAKLSDDKITFDVIGDRQIRLTREDNQTRIVGVFNNGTADLTVEQPATILLKTNQSETQLAPNDFIIWTEPVR</sequence>
<dbReference type="InterPro" id="IPR013783">
    <property type="entry name" value="Ig-like_fold"/>
</dbReference>
<dbReference type="AlphaFoldDB" id="A0A4Z0RIA6"/>
<dbReference type="Gene3D" id="3.90.400.10">
    <property type="entry name" value="Oligo-1,6-glucosidase, Domain 2"/>
    <property type="match status" value="1"/>
</dbReference>
<dbReference type="Pfam" id="PF00128">
    <property type="entry name" value="Alpha-amylase"/>
    <property type="match status" value="1"/>
</dbReference>
<protein>
    <submittedName>
        <fullName evidence="5">Alpha-glycosidase</fullName>
    </submittedName>
</protein>
<dbReference type="InterPro" id="IPR004185">
    <property type="entry name" value="Glyco_hydro_13_lg-like_dom"/>
</dbReference>
<evidence type="ECO:0000256" key="2">
    <source>
        <dbReference type="ARBA" id="ARBA00023295"/>
    </source>
</evidence>
<accession>A0A4Z0RIA6</accession>
<organism evidence="5 6">
    <name type="scientific">Weissella confusa</name>
    <name type="common">Lactobacillus confusus</name>
    <dbReference type="NCBI Taxonomy" id="1583"/>
    <lineage>
        <taxon>Bacteria</taxon>
        <taxon>Bacillati</taxon>
        <taxon>Bacillota</taxon>
        <taxon>Bacilli</taxon>
        <taxon>Lactobacillales</taxon>
        <taxon>Lactobacillaceae</taxon>
        <taxon>Weissella</taxon>
    </lineage>
</organism>
<dbReference type="GO" id="GO:0005975">
    <property type="term" value="P:carbohydrate metabolic process"/>
    <property type="evidence" value="ECO:0007669"/>
    <property type="project" value="InterPro"/>
</dbReference>
<dbReference type="GO" id="GO:0004553">
    <property type="term" value="F:hydrolase activity, hydrolyzing O-glycosyl compounds"/>
    <property type="evidence" value="ECO:0007669"/>
    <property type="project" value="InterPro"/>
</dbReference>
<dbReference type="SMART" id="SM00642">
    <property type="entry name" value="Aamy"/>
    <property type="match status" value="1"/>
</dbReference>
<keyword evidence="1" id="KW-0378">Hydrolase</keyword>
<evidence type="ECO:0000256" key="1">
    <source>
        <dbReference type="ARBA" id="ARBA00022801"/>
    </source>
</evidence>
<evidence type="ECO:0000313" key="5">
    <source>
        <dbReference type="EMBL" id="MBJ7638761.1"/>
    </source>
</evidence>
<dbReference type="CDD" id="cd11338">
    <property type="entry name" value="AmyAc_CMD"/>
    <property type="match status" value="1"/>
</dbReference>
<dbReference type="InterPro" id="IPR045857">
    <property type="entry name" value="O16G_dom_2"/>
</dbReference>
<dbReference type="InterPro" id="IPR006047">
    <property type="entry name" value="GH13_cat_dom"/>
</dbReference>
<dbReference type="EMBL" id="JAAOCX010000008">
    <property type="protein sequence ID" value="MBJ7632857.1"/>
    <property type="molecule type" value="Genomic_DNA"/>
</dbReference>
<keyword evidence="2" id="KW-0326">Glycosidase</keyword>
<dbReference type="EMBL" id="JAAOCP010000005">
    <property type="protein sequence ID" value="MBJ7638761.1"/>
    <property type="molecule type" value="Genomic_DNA"/>
</dbReference>
<reference evidence="5 6" key="2">
    <citation type="journal article" date="2021" name="Int. J. Food Microbiol.">
        <title>Safety demonstration of a microbial species for use in the food chain: Weissella confusa.</title>
        <authorList>
            <person name="Bourdichon F."/>
            <person name="Patrone V."/>
            <person name="Fontana A."/>
            <person name="Milani G."/>
            <person name="Morelli L."/>
        </authorList>
    </citation>
    <scope>NUCLEOTIDE SEQUENCE [LARGE SCALE GENOMIC DNA]</scope>
    <source>
        <strain evidence="4">CCUG 30943</strain>
        <strain evidence="5 6">CCUG 43002</strain>
    </source>
</reference>
<dbReference type="SUPFAM" id="SSF51445">
    <property type="entry name" value="(Trans)glycosidases"/>
    <property type="match status" value="1"/>
</dbReference>
<dbReference type="Proteomes" id="UP000808038">
    <property type="component" value="Unassembled WGS sequence"/>
</dbReference>
<dbReference type="PANTHER" id="PTHR10357:SF210">
    <property type="entry name" value="MALTODEXTRIN GLUCOSIDASE"/>
    <property type="match status" value="1"/>
</dbReference>